<sequence>MKNNQTAIDNSFREHIEALSAQKKYIGINYLTDINELLSVTAIIKNITARDDHEYAQLSSGEEIRLDKIVRADGKTSPDYPDYDFSYNCSI</sequence>
<evidence type="ECO:0000313" key="1">
    <source>
        <dbReference type="EMBL" id="QHT67152.1"/>
    </source>
</evidence>
<protein>
    <submittedName>
        <fullName evidence="1">Uncharacterized protein</fullName>
    </submittedName>
</protein>
<accession>A0A6C0GHJ0</accession>
<keyword evidence="2" id="KW-1185">Reference proteome</keyword>
<organism evidence="1 2">
    <name type="scientific">Rhodocytophaga rosea</name>
    <dbReference type="NCBI Taxonomy" id="2704465"/>
    <lineage>
        <taxon>Bacteria</taxon>
        <taxon>Pseudomonadati</taxon>
        <taxon>Bacteroidota</taxon>
        <taxon>Cytophagia</taxon>
        <taxon>Cytophagales</taxon>
        <taxon>Rhodocytophagaceae</taxon>
        <taxon>Rhodocytophaga</taxon>
    </lineage>
</organism>
<reference evidence="1 2" key="1">
    <citation type="submission" date="2020-01" db="EMBL/GenBank/DDBJ databases">
        <authorList>
            <person name="Kim M.K."/>
        </authorList>
    </citation>
    <scope>NUCLEOTIDE SEQUENCE [LARGE SCALE GENOMIC DNA]</scope>
    <source>
        <strain evidence="1 2">172606-1</strain>
    </source>
</reference>
<evidence type="ECO:0000313" key="2">
    <source>
        <dbReference type="Proteomes" id="UP000480178"/>
    </source>
</evidence>
<dbReference type="KEGG" id="rhoz:GXP67_11090"/>
<dbReference type="EMBL" id="CP048222">
    <property type="protein sequence ID" value="QHT67152.1"/>
    <property type="molecule type" value="Genomic_DNA"/>
</dbReference>
<dbReference type="AlphaFoldDB" id="A0A6C0GHJ0"/>
<dbReference type="Proteomes" id="UP000480178">
    <property type="component" value="Chromosome"/>
</dbReference>
<dbReference type="RefSeq" id="WP_162443195.1">
    <property type="nucleotide sequence ID" value="NZ_CP048222.1"/>
</dbReference>
<proteinExistence type="predicted"/>
<gene>
    <name evidence="1" type="ORF">GXP67_11090</name>
</gene>
<name>A0A6C0GHJ0_9BACT</name>